<evidence type="ECO:0000256" key="1">
    <source>
        <dbReference type="ARBA" id="ARBA00022475"/>
    </source>
</evidence>
<reference evidence="7 8" key="1">
    <citation type="submission" date="2018-12" db="EMBL/GenBank/DDBJ databases">
        <authorList>
            <consortium name="Pathogen Informatics"/>
        </authorList>
    </citation>
    <scope>NUCLEOTIDE SEQUENCE [LARGE SCALE GENOMIC DNA]</scope>
    <source>
        <strain evidence="7 8">NCTC12742</strain>
    </source>
</reference>
<dbReference type="EMBL" id="LR134533">
    <property type="protein sequence ID" value="VEJ49890.1"/>
    <property type="molecule type" value="Genomic_DNA"/>
</dbReference>
<dbReference type="STRING" id="28091.SAMEA3174300_01093"/>
<feature type="transmembrane region" description="Helical" evidence="5">
    <location>
        <begin position="42"/>
        <end position="66"/>
    </location>
</feature>
<evidence type="ECO:0000256" key="2">
    <source>
        <dbReference type="ARBA" id="ARBA00022692"/>
    </source>
</evidence>
<evidence type="ECO:0000313" key="8">
    <source>
        <dbReference type="Proteomes" id="UP000272771"/>
    </source>
</evidence>
<keyword evidence="2 5" id="KW-0812">Transmembrane</keyword>
<dbReference type="GO" id="GO:0005886">
    <property type="term" value="C:plasma membrane"/>
    <property type="evidence" value="ECO:0007669"/>
    <property type="project" value="InterPro"/>
</dbReference>
<evidence type="ECO:0000313" key="7">
    <source>
        <dbReference type="EMBL" id="VEJ49890.1"/>
    </source>
</evidence>
<feature type="domain" description="Lipopolysaccharide assembly protein A" evidence="6">
    <location>
        <begin position="23"/>
        <end position="80"/>
    </location>
</feature>
<sequence length="111" mass="12405">MKIIYTVIKLFILLIFLLLAISNTQTVQFFYLPGQPVELPLIVVLFGAFLIGSVFGLFALFGRLLVLRGENNRLRSEVKKSVRLTEQDLTVAPVPSQPTVPSTVMPSENKE</sequence>
<keyword evidence="1" id="KW-1003">Cell membrane</keyword>
<dbReference type="RefSeq" id="WP_040670101.1">
    <property type="nucleotide sequence ID" value="NZ_CAUJRG010000006.1"/>
</dbReference>
<organism evidence="7 8">
    <name type="scientific">Neisseria weaveri</name>
    <dbReference type="NCBI Taxonomy" id="28091"/>
    <lineage>
        <taxon>Bacteria</taxon>
        <taxon>Pseudomonadati</taxon>
        <taxon>Pseudomonadota</taxon>
        <taxon>Betaproteobacteria</taxon>
        <taxon>Neisseriales</taxon>
        <taxon>Neisseriaceae</taxon>
        <taxon>Neisseria</taxon>
    </lineage>
</organism>
<keyword evidence="4 5" id="KW-0472">Membrane</keyword>
<protein>
    <submittedName>
        <fullName evidence="7">Uncharacterized integral membrane protein</fullName>
    </submittedName>
</protein>
<evidence type="ECO:0000256" key="3">
    <source>
        <dbReference type="ARBA" id="ARBA00022989"/>
    </source>
</evidence>
<dbReference type="InterPro" id="IPR010445">
    <property type="entry name" value="LapA_dom"/>
</dbReference>
<dbReference type="Proteomes" id="UP000272771">
    <property type="component" value="Chromosome"/>
</dbReference>
<evidence type="ECO:0000256" key="4">
    <source>
        <dbReference type="ARBA" id="ARBA00023136"/>
    </source>
</evidence>
<evidence type="ECO:0000256" key="5">
    <source>
        <dbReference type="SAM" id="Phobius"/>
    </source>
</evidence>
<dbReference type="KEGG" id="nwe:SAMEA3174300_1093"/>
<proteinExistence type="predicted"/>
<dbReference type="Pfam" id="PF06305">
    <property type="entry name" value="LapA_dom"/>
    <property type="match status" value="1"/>
</dbReference>
<keyword evidence="3 5" id="KW-1133">Transmembrane helix</keyword>
<gene>
    <name evidence="7" type="ORF">NCTC12742_00413</name>
</gene>
<evidence type="ECO:0000259" key="6">
    <source>
        <dbReference type="Pfam" id="PF06305"/>
    </source>
</evidence>
<accession>A0A448VJF5</accession>
<dbReference type="OrthoDB" id="8606682at2"/>
<name>A0A448VJF5_9NEIS</name>
<dbReference type="AlphaFoldDB" id="A0A448VJF5"/>
<keyword evidence="8" id="KW-1185">Reference proteome</keyword>